<keyword evidence="4" id="KW-0749">Sporulation</keyword>
<dbReference type="InterPro" id="IPR006341">
    <property type="entry name" value="Spore_gamma"/>
</dbReference>
<comment type="similarity">
    <text evidence="1">Belongs to the gamma-type SASP family.</text>
</comment>
<name>A0ABU8F565_9BACI</name>
<gene>
    <name evidence="6" type="ORF">WAX74_10995</name>
</gene>
<feature type="region of interest" description="Disordered" evidence="5">
    <location>
        <begin position="1"/>
        <end position="58"/>
    </location>
</feature>
<feature type="compositionally biased region" description="Polar residues" evidence="5">
    <location>
        <begin position="13"/>
        <end position="58"/>
    </location>
</feature>
<evidence type="ECO:0000313" key="6">
    <source>
        <dbReference type="EMBL" id="MEI4770161.1"/>
    </source>
</evidence>
<evidence type="ECO:0000256" key="4">
    <source>
        <dbReference type="ARBA" id="ARBA00022969"/>
    </source>
</evidence>
<dbReference type="EMBL" id="JBAWSY010000007">
    <property type="protein sequence ID" value="MEI4770161.1"/>
    <property type="molecule type" value="Genomic_DNA"/>
</dbReference>
<sequence length="58" mass="6539">MCTEVKSMKKNNSRQSNKSQEFASETDIQNVKGQNRQAETKKQQASGSRANRSFNSSK</sequence>
<evidence type="ECO:0000256" key="2">
    <source>
        <dbReference type="ARBA" id="ARBA00014721"/>
    </source>
</evidence>
<proteinExistence type="inferred from homology"/>
<dbReference type="Proteomes" id="UP001364890">
    <property type="component" value="Unassembled WGS sequence"/>
</dbReference>
<protein>
    <recommendedName>
        <fullName evidence="2">Small, acid-soluble spore protein gamma-type</fullName>
    </recommendedName>
</protein>
<dbReference type="RefSeq" id="WP_336497721.1">
    <property type="nucleotide sequence ID" value="NZ_JBAWSY010000007.1"/>
</dbReference>
<evidence type="ECO:0000256" key="3">
    <source>
        <dbReference type="ARBA" id="ARBA00022737"/>
    </source>
</evidence>
<keyword evidence="3" id="KW-0677">Repeat</keyword>
<reference evidence="6 7" key="1">
    <citation type="submission" date="2024-01" db="EMBL/GenBank/DDBJ databases">
        <title>Seven novel Bacillus-like species.</title>
        <authorList>
            <person name="Liu G."/>
        </authorList>
    </citation>
    <scope>NUCLEOTIDE SEQUENCE [LARGE SCALE GENOMIC DNA]</scope>
    <source>
        <strain evidence="6 7">FJAT-51614</strain>
    </source>
</reference>
<accession>A0ABU8F565</accession>
<comment type="caution">
    <text evidence="6">The sequence shown here is derived from an EMBL/GenBank/DDBJ whole genome shotgun (WGS) entry which is preliminary data.</text>
</comment>
<evidence type="ECO:0000256" key="5">
    <source>
        <dbReference type="SAM" id="MobiDB-lite"/>
    </source>
</evidence>
<dbReference type="NCBIfam" id="TIGR01442">
    <property type="entry name" value="SASP_gamma"/>
    <property type="match status" value="1"/>
</dbReference>
<evidence type="ECO:0000313" key="7">
    <source>
        <dbReference type="Proteomes" id="UP001364890"/>
    </source>
</evidence>
<keyword evidence="7" id="KW-1185">Reference proteome</keyword>
<evidence type="ECO:0000256" key="1">
    <source>
        <dbReference type="ARBA" id="ARBA00006710"/>
    </source>
</evidence>
<organism evidence="6 7">
    <name type="scientific">Psychrobacillus mangrovi</name>
    <dbReference type="NCBI Taxonomy" id="3117745"/>
    <lineage>
        <taxon>Bacteria</taxon>
        <taxon>Bacillati</taxon>
        <taxon>Bacillota</taxon>
        <taxon>Bacilli</taxon>
        <taxon>Bacillales</taxon>
        <taxon>Bacillaceae</taxon>
        <taxon>Psychrobacillus</taxon>
    </lineage>
</organism>